<dbReference type="AlphaFoldDB" id="A0A5F1Z197"/>
<dbReference type="Gene3D" id="3.40.1190.10">
    <property type="entry name" value="Mur-like, catalytic domain"/>
    <property type="match status" value="1"/>
</dbReference>
<dbReference type="GO" id="GO:0016881">
    <property type="term" value="F:acid-amino acid ligase activity"/>
    <property type="evidence" value="ECO:0007669"/>
    <property type="project" value="InterPro"/>
</dbReference>
<keyword evidence="3" id="KW-0436">Ligase</keyword>
<organism evidence="3 4">
    <name type="scientific">Leptospira gomenensis</name>
    <dbReference type="NCBI Taxonomy" id="2484974"/>
    <lineage>
        <taxon>Bacteria</taxon>
        <taxon>Pseudomonadati</taxon>
        <taxon>Spirochaetota</taxon>
        <taxon>Spirochaetia</taxon>
        <taxon>Leptospirales</taxon>
        <taxon>Leptospiraceae</taxon>
        <taxon>Leptospira</taxon>
    </lineage>
</organism>
<dbReference type="Gene3D" id="3.40.50.720">
    <property type="entry name" value="NAD(P)-binding Rossmann-like Domain"/>
    <property type="match status" value="1"/>
</dbReference>
<name>A0A5F1Z197_9LEPT</name>
<evidence type="ECO:0000259" key="1">
    <source>
        <dbReference type="Pfam" id="PF01225"/>
    </source>
</evidence>
<dbReference type="PANTHER" id="PTHR43445:SF5">
    <property type="entry name" value="UDP-N-ACETYLMURAMATE--L-ALANYL-GAMMA-D-GLUTAMYL-MESO-2,6-DIAMINOHEPTANDIOATE LIGASE"/>
    <property type="match status" value="1"/>
</dbReference>
<proteinExistence type="predicted"/>
<sequence>MKIYLIGIGGIAMGNLAYMLKKSGHEVSGSDAGVYPPMSDKLKEWGIPYYEGFKAENVKGQDLIVVGNAISRGNPEVEEMLNSGTEYLSMPAAISEFFLKGKKVIVVAGTHGKTTTTFLIHHILKENGIQPGLFVGGIRKDGFPGFELGNGPYFVIEGDEYDTAFFDKSSKFLHYRPTYAVLNALDYDHADIFPDIAAIETMFLRLINLVPGNGKIFYWSGSGSLKKLVQHVKFTDTEGFEWNRKESSLGWKKNELVWENVKLNPVIFGDHNYRNLEVAIRVCSEILREKNPNGYKQGIAKAIDSFPGVKRRQDILFQSEKAVVMEDFAHHPVAVHETIHSVKKRFHGYKIISLFEPRSATSHRNVFQKEYSYSFLGSDLTILTEIYNLKKVPKDVRLDVKKLVQKLLKNSKTLPVYAKDPQELFAKLEKMIPQFAGQKILILAMSNGAFGGIYPDLVELARKHV</sequence>
<dbReference type="PANTHER" id="PTHR43445">
    <property type="entry name" value="UDP-N-ACETYLMURAMATE--L-ALANINE LIGASE-RELATED"/>
    <property type="match status" value="1"/>
</dbReference>
<feature type="domain" description="Mur ligase central" evidence="2">
    <location>
        <begin position="107"/>
        <end position="282"/>
    </location>
</feature>
<protein>
    <submittedName>
        <fullName evidence="3">UDP-N-acetylmuramate--alanine ligase</fullName>
    </submittedName>
</protein>
<dbReference type="SUPFAM" id="SSF53244">
    <property type="entry name" value="MurD-like peptide ligases, peptide-binding domain"/>
    <property type="match status" value="1"/>
</dbReference>
<dbReference type="OrthoDB" id="9804126at2"/>
<evidence type="ECO:0000313" key="4">
    <source>
        <dbReference type="Proteomes" id="UP000298277"/>
    </source>
</evidence>
<dbReference type="EMBL" id="RQFA01000026">
    <property type="protein sequence ID" value="TGK35934.1"/>
    <property type="molecule type" value="Genomic_DNA"/>
</dbReference>
<dbReference type="SUPFAM" id="SSF51984">
    <property type="entry name" value="MurCD N-terminal domain"/>
    <property type="match status" value="1"/>
</dbReference>
<dbReference type="InterPro" id="IPR013221">
    <property type="entry name" value="Mur_ligase_cen"/>
</dbReference>
<dbReference type="InterPro" id="IPR036565">
    <property type="entry name" value="Mur-like_cat_sf"/>
</dbReference>
<dbReference type="Pfam" id="PF01225">
    <property type="entry name" value="Mur_ligase"/>
    <property type="match status" value="1"/>
</dbReference>
<dbReference type="InterPro" id="IPR000713">
    <property type="entry name" value="Mur_ligase_N"/>
</dbReference>
<comment type="caution">
    <text evidence="3">The sequence shown here is derived from an EMBL/GenBank/DDBJ whole genome shotgun (WGS) entry which is preliminary data.</text>
</comment>
<dbReference type="RefSeq" id="WP_135590097.1">
    <property type="nucleotide sequence ID" value="NZ_RQEZ01000012.1"/>
</dbReference>
<dbReference type="Gene3D" id="3.90.190.20">
    <property type="entry name" value="Mur ligase, C-terminal domain"/>
    <property type="match status" value="1"/>
</dbReference>
<dbReference type="Pfam" id="PF08245">
    <property type="entry name" value="Mur_ligase_M"/>
    <property type="match status" value="1"/>
</dbReference>
<dbReference type="SUPFAM" id="SSF53623">
    <property type="entry name" value="MurD-like peptide ligases, catalytic domain"/>
    <property type="match status" value="1"/>
</dbReference>
<keyword evidence="4" id="KW-1185">Reference proteome</keyword>
<feature type="domain" description="Mur ligase N-terminal catalytic" evidence="1">
    <location>
        <begin position="2"/>
        <end position="97"/>
    </location>
</feature>
<gene>
    <name evidence="3" type="ORF">EHQ17_04945</name>
</gene>
<dbReference type="InterPro" id="IPR050061">
    <property type="entry name" value="MurCDEF_pg_biosynth"/>
</dbReference>
<dbReference type="InterPro" id="IPR036615">
    <property type="entry name" value="Mur_ligase_C_dom_sf"/>
</dbReference>
<evidence type="ECO:0000259" key="2">
    <source>
        <dbReference type="Pfam" id="PF08245"/>
    </source>
</evidence>
<reference evidence="3" key="1">
    <citation type="journal article" date="2019" name="PLoS Negl. Trop. Dis.">
        <title>Revisiting the worldwide diversity of Leptospira species in the environment.</title>
        <authorList>
            <person name="Vincent A.T."/>
            <person name="Schiettekatte O."/>
            <person name="Bourhy P."/>
            <person name="Veyrier F.J."/>
            <person name="Picardeau M."/>
        </authorList>
    </citation>
    <scope>NUCLEOTIDE SEQUENCE [LARGE SCALE GENOMIC DNA]</scope>
    <source>
        <strain evidence="3">201800299</strain>
    </source>
</reference>
<dbReference type="Proteomes" id="UP000298277">
    <property type="component" value="Unassembled WGS sequence"/>
</dbReference>
<accession>A0A5F1Z197</accession>
<dbReference type="GO" id="GO:0005524">
    <property type="term" value="F:ATP binding"/>
    <property type="evidence" value="ECO:0007669"/>
    <property type="project" value="InterPro"/>
</dbReference>
<evidence type="ECO:0000313" key="3">
    <source>
        <dbReference type="EMBL" id="TGK35934.1"/>
    </source>
</evidence>